<dbReference type="KEGG" id="vau:VANGNB10_67p002"/>
<reference evidence="2" key="2">
    <citation type="journal article" date="2004" name="Arch. Microbiol.">
        <title>Cloning, identification and expression of an entE homologue angE from Vibrio anguillarum serotype O1.</title>
        <authorList>
            <person name="Liu Q."/>
            <person name="Ma Y."/>
            <person name="Wu H."/>
            <person name="Shao M."/>
            <person name="Liu H."/>
            <person name="Zhang Y."/>
        </authorList>
    </citation>
    <scope>NUCLEOTIDE SEQUENCE</scope>
    <source>
        <plasmid evidence="2">pEIB1</plasmid>
    </source>
</reference>
<proteinExistence type="predicted"/>
<evidence type="ECO:0000313" key="3">
    <source>
        <dbReference type="EMBL" id="MBF4274110.1"/>
    </source>
</evidence>
<protein>
    <submittedName>
        <fullName evidence="2">Uncharacterized protein</fullName>
    </submittedName>
</protein>
<dbReference type="EMBL" id="AY255699">
    <property type="protein sequence ID" value="AAQ15275.1"/>
    <property type="molecule type" value="Genomic_DNA"/>
</dbReference>
<evidence type="ECO:0000313" key="4">
    <source>
        <dbReference type="EMBL" id="MBF4375585.1"/>
    </source>
</evidence>
<evidence type="ECO:0000256" key="1">
    <source>
        <dbReference type="SAM" id="MobiDB-lite"/>
    </source>
</evidence>
<sequence length="264" mass="30435">MQSSNQDQTISKSEKTTSVSTLDHSGSSKNDNFKKRFPLSSVRQFRADELKEALAGDSEYTQYISSTADDDFTLFVLISTKANGRVFYSVVLIDLATKQRATVMLGDYNGMVKFKQDLTHQLHHLNSLFNHELLQLFECASNQDKFDSMNVGDNFRVKLPNHCRVKAVKRNSEEFVYYFCGRFEREAVHNEMVLSPEPAPRFRLFQDPQNPHKQYIISRAHIDRICIVQLVCGRQYATLNISNDELKAFYDYMDFEGLTIVNPD</sequence>
<dbReference type="RefSeq" id="WP_011154664.1">
    <property type="nucleotide sequence ID" value="NZ_CP016256.1"/>
</dbReference>
<dbReference type="Proteomes" id="UP000722957">
    <property type="component" value="Unassembled WGS sequence"/>
</dbReference>
<dbReference type="AlphaFoldDB" id="Q7WUI9"/>
<evidence type="ECO:0000313" key="5">
    <source>
        <dbReference type="Proteomes" id="UP000722957"/>
    </source>
</evidence>
<gene>
    <name evidence="2" type="primary">JM43</name>
    <name evidence="3" type="ORF">EAY07_19230</name>
    <name evidence="4" type="ORF">EAY46_21520</name>
</gene>
<keyword evidence="6" id="KW-1185">Reference proteome</keyword>
<dbReference type="EMBL" id="RDPI01000217">
    <property type="protein sequence ID" value="MBF4375585.1"/>
    <property type="molecule type" value="Genomic_DNA"/>
</dbReference>
<evidence type="ECO:0000313" key="2">
    <source>
        <dbReference type="EMBL" id="AAQ15275.1"/>
    </source>
</evidence>
<feature type="compositionally biased region" description="Polar residues" evidence="1">
    <location>
        <begin position="1"/>
        <end position="30"/>
    </location>
</feature>
<reference evidence="5 6" key="4">
    <citation type="journal article" date="2021" name="PeerJ">
        <title>Analysis of 44 Vibrio anguillarum genomes reveals high genetic diversity.</title>
        <authorList>
            <person name="Hansen M.J."/>
            <person name="Dalsgaard I."/>
        </authorList>
    </citation>
    <scope>NUCLEOTIDE SEQUENCE [LARGE SCALE GENOMIC DNA]</scope>
    <source>
        <strain evidence="4 6">040915-1/1B</strain>
        <strain evidence="3 5">17-16730-2A</strain>
    </source>
</reference>
<keyword evidence="2" id="KW-0614">Plasmid</keyword>
<accession>Q7WUI9</accession>
<reference evidence="2" key="1">
    <citation type="journal article" date="2003" name="Acta Biochim. Biophys. Sin.">
        <title>DNA sequencing of a plasmid with virulence from marine fish pathogen Vibrio anguillarum.</title>
        <authorList>
            <person name="Wu H.Z."/>
            <person name="Zhang H.Z."/>
            <person name="Lu C.X."/>
            <person name="Liang N."/>
            <person name="Jin H.Y."/>
            <person name="Ma Y."/>
            <person name="Zhang Y.X."/>
        </authorList>
    </citation>
    <scope>NUCLEOTIDE SEQUENCE</scope>
    <source>
        <plasmid evidence="2">pEIB1</plasmid>
    </source>
</reference>
<dbReference type="Proteomes" id="UP000726136">
    <property type="component" value="Unassembled WGS sequence"/>
</dbReference>
<reference evidence="2" key="3">
    <citation type="journal article" date="2005" name="Arch. Microbiol.">
        <title>Gene cloning, expression and functional characterization of a phosphopantetheinyl transferase from Vibrio anguillarum serotype O1.</title>
        <authorList>
            <person name="Liu Q."/>
            <person name="Ma Y."/>
            <person name="Zhou L."/>
            <person name="Zhang Y."/>
        </authorList>
    </citation>
    <scope>NUCLEOTIDE SEQUENCE</scope>
    <source>
        <plasmid evidence="2">pEIB1</plasmid>
    </source>
</reference>
<name>Q7WUI9_VIBAN</name>
<organism evidence="2">
    <name type="scientific">Vibrio anguillarum</name>
    <name type="common">Listonella anguillarum</name>
    <dbReference type="NCBI Taxonomy" id="55601"/>
    <lineage>
        <taxon>Bacteria</taxon>
        <taxon>Pseudomonadati</taxon>
        <taxon>Pseudomonadota</taxon>
        <taxon>Gammaproteobacteria</taxon>
        <taxon>Vibrionales</taxon>
        <taxon>Vibrionaceae</taxon>
        <taxon>Vibrio</taxon>
    </lineage>
</organism>
<dbReference type="EMBL" id="RDOM01000094">
    <property type="protein sequence ID" value="MBF4274110.1"/>
    <property type="molecule type" value="Genomic_DNA"/>
</dbReference>
<geneLocation type="plasmid" evidence="2">
    <name>pEIB1</name>
</geneLocation>
<feature type="region of interest" description="Disordered" evidence="1">
    <location>
        <begin position="1"/>
        <end position="34"/>
    </location>
</feature>
<evidence type="ECO:0000313" key="6">
    <source>
        <dbReference type="Proteomes" id="UP000726136"/>
    </source>
</evidence>